<dbReference type="SUPFAM" id="SSF53383">
    <property type="entry name" value="PLP-dependent transferases"/>
    <property type="match status" value="1"/>
</dbReference>
<comment type="caution">
    <text evidence="12">The sequence shown here is derived from an EMBL/GenBank/DDBJ whole genome shotgun (WGS) entry which is preliminary data.</text>
</comment>
<dbReference type="InterPro" id="IPR016454">
    <property type="entry name" value="Cysteine_dSase"/>
</dbReference>
<dbReference type="InterPro" id="IPR015422">
    <property type="entry name" value="PyrdxlP-dep_Trfase_small"/>
</dbReference>
<organism evidence="12 13">
    <name type="scientific">Alkalibacillus silvisoli</name>
    <dbReference type="NCBI Taxonomy" id="392823"/>
    <lineage>
        <taxon>Bacteria</taxon>
        <taxon>Bacillati</taxon>
        <taxon>Bacillota</taxon>
        <taxon>Bacilli</taxon>
        <taxon>Bacillales</taxon>
        <taxon>Bacillaceae</taxon>
        <taxon>Alkalibacillus</taxon>
    </lineage>
</organism>
<evidence type="ECO:0000313" key="13">
    <source>
        <dbReference type="Proteomes" id="UP001500740"/>
    </source>
</evidence>
<evidence type="ECO:0000256" key="5">
    <source>
        <dbReference type="ARBA" id="ARBA00022723"/>
    </source>
</evidence>
<keyword evidence="5" id="KW-0479">Metal-binding</keyword>
<gene>
    <name evidence="12" type="ORF">GCM10008935_10110</name>
</gene>
<name>A0ABN0ZSS1_9BACI</name>
<dbReference type="InterPro" id="IPR020578">
    <property type="entry name" value="Aminotrans_V_PyrdxlP_BS"/>
</dbReference>
<comment type="similarity">
    <text evidence="2">Belongs to the class-V pyridoxal-phosphate-dependent aminotransferase family. NifS/IscS subfamily.</text>
</comment>
<evidence type="ECO:0000259" key="11">
    <source>
        <dbReference type="Pfam" id="PF00266"/>
    </source>
</evidence>
<evidence type="ECO:0000256" key="3">
    <source>
        <dbReference type="ARBA" id="ARBA00012239"/>
    </source>
</evidence>
<dbReference type="Proteomes" id="UP001500740">
    <property type="component" value="Unassembled WGS sequence"/>
</dbReference>
<dbReference type="Gene3D" id="1.10.260.50">
    <property type="match status" value="1"/>
</dbReference>
<evidence type="ECO:0000256" key="9">
    <source>
        <dbReference type="ARBA" id="ARBA00050776"/>
    </source>
</evidence>
<evidence type="ECO:0000256" key="1">
    <source>
        <dbReference type="ARBA" id="ARBA00001933"/>
    </source>
</evidence>
<evidence type="ECO:0000256" key="6">
    <source>
        <dbReference type="ARBA" id="ARBA00022898"/>
    </source>
</evidence>
<keyword evidence="13" id="KW-1185">Reference proteome</keyword>
<evidence type="ECO:0000256" key="10">
    <source>
        <dbReference type="RuleBase" id="RU004504"/>
    </source>
</evidence>
<dbReference type="PROSITE" id="PS00595">
    <property type="entry name" value="AA_TRANSFER_CLASS_5"/>
    <property type="match status" value="1"/>
</dbReference>
<dbReference type="RefSeq" id="WP_343782210.1">
    <property type="nucleotide sequence ID" value="NZ_BAAACZ010000009.1"/>
</dbReference>
<keyword evidence="6" id="KW-0663">Pyridoxal phosphate</keyword>
<protein>
    <recommendedName>
        <fullName evidence="3">cysteine desulfurase</fullName>
        <ecNumber evidence="3">2.8.1.7</ecNumber>
    </recommendedName>
</protein>
<dbReference type="InterPro" id="IPR015421">
    <property type="entry name" value="PyrdxlP-dep_Trfase_major"/>
</dbReference>
<feature type="domain" description="Aminotransferase class V" evidence="11">
    <location>
        <begin position="4"/>
        <end position="365"/>
    </location>
</feature>
<comment type="catalytic activity">
    <reaction evidence="9">
        <text>(sulfur carrier)-H + L-cysteine = (sulfur carrier)-SH + L-alanine</text>
        <dbReference type="Rhea" id="RHEA:43892"/>
        <dbReference type="Rhea" id="RHEA-COMP:14737"/>
        <dbReference type="Rhea" id="RHEA-COMP:14739"/>
        <dbReference type="ChEBI" id="CHEBI:29917"/>
        <dbReference type="ChEBI" id="CHEBI:35235"/>
        <dbReference type="ChEBI" id="CHEBI:57972"/>
        <dbReference type="ChEBI" id="CHEBI:64428"/>
        <dbReference type="EC" id="2.8.1.7"/>
    </reaction>
</comment>
<sequence length="381" mass="42629">MSHIYLDHAATTPMHESVQEQMTKVMQNHFGNPSSIHYFGRDSRKLLDEARTTIAKSINATFSSIIFTSGGTEANNLAIFGTAYAKKNQGKHIITTSIEHHAVLHPLEQLESEGFEVTYLSVDESGRIDLEELKNSLRDDTILVTIMSVNNETGVIQPIKEIGELLEHQLAVFHTDAVQAYGIQAIDVKELKVDLLTASSHKIYGPKGVGFLYKSEDHYLRQQLFGGEQERKWRSGTENTLAIAGFEQAVKVLMDEREKRKAHYQMLNETLINQLNAQSIDFNINGDLTERVPNIINISFLGTEVEMFLTNLDLAGIAVSSGSACTAGSIDPSHVLKAMYGDNDKRIYNSIRFSFGLNNTKEEMKTVAERIKPIVERLKNL</sequence>
<dbReference type="InterPro" id="IPR015424">
    <property type="entry name" value="PyrdxlP-dep_Trfase"/>
</dbReference>
<dbReference type="EMBL" id="BAAACZ010000009">
    <property type="protein sequence ID" value="GAA0457138.1"/>
    <property type="molecule type" value="Genomic_DNA"/>
</dbReference>
<dbReference type="PIRSF" id="PIRSF005572">
    <property type="entry name" value="NifS"/>
    <property type="match status" value="1"/>
</dbReference>
<dbReference type="Pfam" id="PF00266">
    <property type="entry name" value="Aminotran_5"/>
    <property type="match status" value="1"/>
</dbReference>
<dbReference type="NCBIfam" id="NF002806">
    <property type="entry name" value="PRK02948.1"/>
    <property type="match status" value="1"/>
</dbReference>
<evidence type="ECO:0000313" key="12">
    <source>
        <dbReference type="EMBL" id="GAA0457138.1"/>
    </source>
</evidence>
<evidence type="ECO:0000256" key="8">
    <source>
        <dbReference type="ARBA" id="ARBA00023014"/>
    </source>
</evidence>
<dbReference type="Gene3D" id="3.40.640.10">
    <property type="entry name" value="Type I PLP-dependent aspartate aminotransferase-like (Major domain)"/>
    <property type="match status" value="1"/>
</dbReference>
<evidence type="ECO:0000256" key="7">
    <source>
        <dbReference type="ARBA" id="ARBA00023004"/>
    </source>
</evidence>
<comment type="cofactor">
    <cofactor evidence="1 10">
        <name>pyridoxal 5'-phosphate</name>
        <dbReference type="ChEBI" id="CHEBI:597326"/>
    </cofactor>
</comment>
<dbReference type="PANTHER" id="PTHR11601">
    <property type="entry name" value="CYSTEINE DESULFURYLASE FAMILY MEMBER"/>
    <property type="match status" value="1"/>
</dbReference>
<evidence type="ECO:0000256" key="2">
    <source>
        <dbReference type="ARBA" id="ARBA00006490"/>
    </source>
</evidence>
<proteinExistence type="inferred from homology"/>
<dbReference type="InterPro" id="IPR000192">
    <property type="entry name" value="Aminotrans_V_dom"/>
</dbReference>
<keyword evidence="8" id="KW-0411">Iron-sulfur</keyword>
<keyword evidence="4" id="KW-0808">Transferase</keyword>
<evidence type="ECO:0000256" key="4">
    <source>
        <dbReference type="ARBA" id="ARBA00022679"/>
    </source>
</evidence>
<dbReference type="Gene3D" id="3.90.1150.10">
    <property type="entry name" value="Aspartate Aminotransferase, domain 1"/>
    <property type="match status" value="1"/>
</dbReference>
<dbReference type="EC" id="2.8.1.7" evidence="3"/>
<keyword evidence="7" id="KW-0408">Iron</keyword>
<accession>A0ABN0ZSS1</accession>
<reference evidence="12 13" key="1">
    <citation type="journal article" date="2019" name="Int. J. Syst. Evol. Microbiol.">
        <title>The Global Catalogue of Microorganisms (GCM) 10K type strain sequencing project: providing services to taxonomists for standard genome sequencing and annotation.</title>
        <authorList>
            <consortium name="The Broad Institute Genomics Platform"/>
            <consortium name="The Broad Institute Genome Sequencing Center for Infectious Disease"/>
            <person name="Wu L."/>
            <person name="Ma J."/>
        </authorList>
    </citation>
    <scope>NUCLEOTIDE SEQUENCE [LARGE SCALE GENOMIC DNA]</scope>
    <source>
        <strain evidence="12 13">JCM 14193</strain>
    </source>
</reference>
<dbReference type="PANTHER" id="PTHR11601:SF34">
    <property type="entry name" value="CYSTEINE DESULFURASE"/>
    <property type="match status" value="1"/>
</dbReference>